<evidence type="ECO:0000256" key="6">
    <source>
        <dbReference type="ARBA" id="ARBA00023136"/>
    </source>
</evidence>
<keyword evidence="7" id="KW-0325">Glycoprotein</keyword>
<feature type="transmembrane region" description="Helical" evidence="8">
    <location>
        <begin position="295"/>
        <end position="321"/>
    </location>
</feature>
<evidence type="ECO:0000256" key="4">
    <source>
        <dbReference type="ARBA" id="ARBA00022847"/>
    </source>
</evidence>
<feature type="transmembrane region" description="Helical" evidence="8">
    <location>
        <begin position="262"/>
        <end position="283"/>
    </location>
</feature>
<feature type="region of interest" description="Disordered" evidence="9">
    <location>
        <begin position="485"/>
        <end position="508"/>
    </location>
</feature>
<dbReference type="InterPro" id="IPR050746">
    <property type="entry name" value="DAACS"/>
</dbReference>
<dbReference type="InterPro" id="IPR018107">
    <property type="entry name" value="Na-dicarboxylate_symporter_CS"/>
</dbReference>
<dbReference type="GO" id="GO:0015175">
    <property type="term" value="F:neutral L-amino acid transmembrane transporter activity"/>
    <property type="evidence" value="ECO:0007669"/>
    <property type="project" value="TreeGrafter"/>
</dbReference>
<evidence type="ECO:0000313" key="11">
    <source>
        <dbReference type="Proteomes" id="UP001186944"/>
    </source>
</evidence>
<dbReference type="EMBL" id="VSWD01000010">
    <property type="protein sequence ID" value="KAK3091712.1"/>
    <property type="molecule type" value="Genomic_DNA"/>
</dbReference>
<comment type="caution">
    <text evidence="10">The sequence shown here is derived from an EMBL/GenBank/DDBJ whole genome shotgun (WGS) entry which is preliminary data.</text>
</comment>
<evidence type="ECO:0000256" key="2">
    <source>
        <dbReference type="ARBA" id="ARBA00022448"/>
    </source>
</evidence>
<dbReference type="Proteomes" id="UP001186944">
    <property type="component" value="Unassembled WGS sequence"/>
</dbReference>
<dbReference type="PROSITE" id="PS00714">
    <property type="entry name" value="NA_DICARBOXYL_SYMP_2"/>
    <property type="match status" value="1"/>
</dbReference>
<comment type="similarity">
    <text evidence="8">Belongs to the dicarboxylate/amino acid:cation symporter (DAACS) (TC 2.A.23) family.</text>
</comment>
<protein>
    <recommendedName>
        <fullName evidence="8">Amino acid transporter</fullName>
    </recommendedName>
</protein>
<dbReference type="Gene3D" id="1.10.3860.10">
    <property type="entry name" value="Sodium:dicarboxylate symporter"/>
    <property type="match status" value="1"/>
</dbReference>
<evidence type="ECO:0000256" key="9">
    <source>
        <dbReference type="SAM" id="MobiDB-lite"/>
    </source>
</evidence>
<proteinExistence type="inferred from homology"/>
<feature type="transmembrane region" description="Helical" evidence="8">
    <location>
        <begin position="222"/>
        <end position="241"/>
    </location>
</feature>
<evidence type="ECO:0000256" key="5">
    <source>
        <dbReference type="ARBA" id="ARBA00022989"/>
    </source>
</evidence>
<name>A0AA88XSV3_PINIB</name>
<dbReference type="GO" id="GO:0005886">
    <property type="term" value="C:plasma membrane"/>
    <property type="evidence" value="ECO:0007669"/>
    <property type="project" value="TreeGrafter"/>
</dbReference>
<keyword evidence="5 8" id="KW-1133">Transmembrane helix</keyword>
<keyword evidence="2 8" id="KW-0813">Transport</keyword>
<accession>A0AA88XSV3</accession>
<dbReference type="SUPFAM" id="SSF118215">
    <property type="entry name" value="Proton glutamate symport protein"/>
    <property type="match status" value="1"/>
</dbReference>
<keyword evidence="4 8" id="KW-0769">Symport</keyword>
<evidence type="ECO:0000256" key="8">
    <source>
        <dbReference type="RuleBase" id="RU361216"/>
    </source>
</evidence>
<dbReference type="InterPro" id="IPR001991">
    <property type="entry name" value="Na-dicarboxylate_symporter"/>
</dbReference>
<feature type="transmembrane region" description="Helical" evidence="8">
    <location>
        <begin position="63"/>
        <end position="87"/>
    </location>
</feature>
<dbReference type="PANTHER" id="PTHR11958">
    <property type="entry name" value="SODIUM/DICARBOXYLATE SYMPORTER-RELATED"/>
    <property type="match status" value="1"/>
</dbReference>
<dbReference type="Pfam" id="PF00375">
    <property type="entry name" value="SDF"/>
    <property type="match status" value="1"/>
</dbReference>
<keyword evidence="6 8" id="KW-0472">Membrane</keyword>
<feature type="transmembrane region" description="Helical" evidence="8">
    <location>
        <begin position="20"/>
        <end position="43"/>
    </location>
</feature>
<evidence type="ECO:0000313" key="10">
    <source>
        <dbReference type="EMBL" id="KAK3091712.1"/>
    </source>
</evidence>
<comment type="subcellular location">
    <subcellularLocation>
        <location evidence="1 8">Membrane</location>
        <topology evidence="1 8">Multi-pass membrane protein</topology>
    </subcellularLocation>
</comment>
<dbReference type="InterPro" id="IPR036458">
    <property type="entry name" value="Na:dicarbo_symporter_sf"/>
</dbReference>
<organism evidence="10 11">
    <name type="scientific">Pinctada imbricata</name>
    <name type="common">Atlantic pearl-oyster</name>
    <name type="synonym">Pinctada martensii</name>
    <dbReference type="NCBI Taxonomy" id="66713"/>
    <lineage>
        <taxon>Eukaryota</taxon>
        <taxon>Metazoa</taxon>
        <taxon>Spiralia</taxon>
        <taxon>Lophotrochozoa</taxon>
        <taxon>Mollusca</taxon>
        <taxon>Bivalvia</taxon>
        <taxon>Autobranchia</taxon>
        <taxon>Pteriomorphia</taxon>
        <taxon>Pterioida</taxon>
        <taxon>Pterioidea</taxon>
        <taxon>Pteriidae</taxon>
        <taxon>Pinctada</taxon>
    </lineage>
</organism>
<dbReference type="PANTHER" id="PTHR11958:SF63">
    <property type="entry name" value="AMINO ACID TRANSPORTER"/>
    <property type="match status" value="1"/>
</dbReference>
<feature type="transmembrane region" description="Helical" evidence="8">
    <location>
        <begin position="99"/>
        <end position="121"/>
    </location>
</feature>
<gene>
    <name evidence="10" type="ORF">FSP39_022096</name>
</gene>
<evidence type="ECO:0000256" key="3">
    <source>
        <dbReference type="ARBA" id="ARBA00022692"/>
    </source>
</evidence>
<dbReference type="PROSITE" id="PS00713">
    <property type="entry name" value="NA_DICARBOXYL_SYMP_1"/>
    <property type="match status" value="1"/>
</dbReference>
<dbReference type="GO" id="GO:0005313">
    <property type="term" value="F:L-glutamate transmembrane transporter activity"/>
    <property type="evidence" value="ECO:0007669"/>
    <property type="project" value="TreeGrafter"/>
</dbReference>
<dbReference type="AlphaFoldDB" id="A0AA88XSV3"/>
<dbReference type="GO" id="GO:0015501">
    <property type="term" value="F:glutamate:sodium symporter activity"/>
    <property type="evidence" value="ECO:0007669"/>
    <property type="project" value="TreeGrafter"/>
</dbReference>
<evidence type="ECO:0000256" key="1">
    <source>
        <dbReference type="ARBA" id="ARBA00004141"/>
    </source>
</evidence>
<keyword evidence="3 8" id="KW-0812">Transmembrane</keyword>
<reference evidence="10" key="1">
    <citation type="submission" date="2019-08" db="EMBL/GenBank/DDBJ databases">
        <title>The improved chromosome-level genome for the pearl oyster Pinctada fucata martensii using PacBio sequencing and Hi-C.</title>
        <authorList>
            <person name="Zheng Z."/>
        </authorList>
    </citation>
    <scope>NUCLEOTIDE SEQUENCE</scope>
    <source>
        <strain evidence="10">ZZ-2019</strain>
        <tissue evidence="10">Adductor muscle</tissue>
    </source>
</reference>
<sequence>MGNPDGRRRTTGEKIKGIILDNLLIIFMVIAVIIGVSLGLGLRSSWTANDKRKIFLLQFPGDLLMNMLKMLILPLVISSLISAMASLDPRAFGRMGTRAVVYYLTTTLMAVIIGIILVLSIRPGKQGGEIKKTGQGKSVEPLDALFDLIRNCFPNNLVTACFQKVETKVTKEMLPVATIATVVQNMTNNMTTVVDNMTLTTMMTVEPPEYIDVPKVATASGMNILGLVVFSIFFGGIIARMDEEGAPLRSFFVSLHVATMKLVNLVIWYAPIGIIFLIASKLVGMKDPEVVFKQLGYYMATVLAGLAIHAIIVLPLIFFIFTRRNPYKFMYGMTKAMLTAWGTASSSATLPITMECLRYNNNIDPRVAMFVAPIGATINMDGTALYEAVASIFIAQYIGRDLNVGEVIVVSLTSTAAAIGAAGVPEAGLVTMTIVLTAVGLPVDEIALILTIDWFLDRFRTAINVLGDSFGAGIVQHLSRNDLEPLDETGKETGFNKERNGHVTDMDEIDIKLQKKEKSGIENPSFSDTKM</sequence>
<keyword evidence="11" id="KW-1185">Reference proteome</keyword>
<dbReference type="PRINTS" id="PR00173">
    <property type="entry name" value="EDTRNSPORT"/>
</dbReference>
<evidence type="ECO:0000256" key="7">
    <source>
        <dbReference type="ARBA" id="ARBA00023180"/>
    </source>
</evidence>